<dbReference type="Proteomes" id="UP000325218">
    <property type="component" value="Unassembled WGS sequence"/>
</dbReference>
<dbReference type="GO" id="GO:0032259">
    <property type="term" value="P:methylation"/>
    <property type="evidence" value="ECO:0007669"/>
    <property type="project" value="UniProtKB-KW"/>
</dbReference>
<sequence>MLNADQLSLARQVDLVFKELETELGGMTSGTVFIQIRNNVIGKFGIRHNPIAGRNGKLTEEEKGLSASQWQAFRTMAIEALKFKKYWTHGEISYEFALRQDTVVVDAVLESNYNMANLMIQRYPRKNTANTYQDMRTDLSS</sequence>
<proteinExistence type="predicted"/>
<keyword evidence="1" id="KW-0489">Methyltransferase</keyword>
<dbReference type="AlphaFoldDB" id="A0A5D0D4G4"/>
<dbReference type="GO" id="GO:0008168">
    <property type="term" value="F:methyltransferase activity"/>
    <property type="evidence" value="ECO:0007669"/>
    <property type="project" value="UniProtKB-KW"/>
</dbReference>
<accession>A0A5D0D4G4</accession>
<dbReference type="OrthoDB" id="2649617at2"/>
<keyword evidence="1" id="KW-0808">Transferase</keyword>
<protein>
    <submittedName>
        <fullName evidence="1">O-methyltransferase</fullName>
    </submittedName>
</protein>
<dbReference type="EMBL" id="VSDO01000001">
    <property type="protein sequence ID" value="TYA15465.1"/>
    <property type="molecule type" value="Genomic_DNA"/>
</dbReference>
<dbReference type="RefSeq" id="WP_148451069.1">
    <property type="nucleotide sequence ID" value="NZ_VSDO01000001.1"/>
</dbReference>
<reference evidence="1 2" key="1">
    <citation type="submission" date="2019-08" db="EMBL/GenBank/DDBJ databases">
        <title>Genome sequencing of Paenibacillus faecis DSM 23593(T).</title>
        <authorList>
            <person name="Kook J.-K."/>
            <person name="Park S.-N."/>
            <person name="Lim Y.K."/>
        </authorList>
    </citation>
    <scope>NUCLEOTIDE SEQUENCE [LARGE SCALE GENOMIC DNA]</scope>
    <source>
        <strain evidence="1 2">DSM 23593</strain>
    </source>
</reference>
<evidence type="ECO:0000313" key="2">
    <source>
        <dbReference type="Proteomes" id="UP000325218"/>
    </source>
</evidence>
<organism evidence="1 2">
    <name type="scientific">Paenibacillus faecis</name>
    <dbReference type="NCBI Taxonomy" id="862114"/>
    <lineage>
        <taxon>Bacteria</taxon>
        <taxon>Bacillati</taxon>
        <taxon>Bacillota</taxon>
        <taxon>Bacilli</taxon>
        <taxon>Bacillales</taxon>
        <taxon>Paenibacillaceae</taxon>
        <taxon>Paenibacillus</taxon>
    </lineage>
</organism>
<comment type="caution">
    <text evidence="1">The sequence shown here is derived from an EMBL/GenBank/DDBJ whole genome shotgun (WGS) entry which is preliminary data.</text>
</comment>
<evidence type="ECO:0000313" key="1">
    <source>
        <dbReference type="EMBL" id="TYA15465.1"/>
    </source>
</evidence>
<name>A0A5D0D4G4_9BACL</name>
<gene>
    <name evidence="1" type="ORF">FRY98_07540</name>
</gene>
<keyword evidence="2" id="KW-1185">Reference proteome</keyword>